<comment type="catalytic activity">
    <reaction evidence="9">
        <text>L-threonyl-[protein] + ATP = O-phospho-L-threonyl-[protein] + ADP + H(+)</text>
        <dbReference type="Rhea" id="RHEA:46608"/>
        <dbReference type="Rhea" id="RHEA-COMP:11060"/>
        <dbReference type="Rhea" id="RHEA-COMP:11605"/>
        <dbReference type="ChEBI" id="CHEBI:15378"/>
        <dbReference type="ChEBI" id="CHEBI:30013"/>
        <dbReference type="ChEBI" id="CHEBI:30616"/>
        <dbReference type="ChEBI" id="CHEBI:61977"/>
        <dbReference type="ChEBI" id="CHEBI:456216"/>
        <dbReference type="EC" id="2.7.11.1"/>
    </reaction>
</comment>
<keyword evidence="5 13" id="KW-0547">Nucleotide-binding</keyword>
<accession>A0A1H0A0V2</accession>
<dbReference type="RefSeq" id="WP_090839857.1">
    <property type="nucleotide sequence ID" value="NZ_FNIL01000001.1"/>
</dbReference>
<dbReference type="GO" id="GO:0004674">
    <property type="term" value="F:protein serine/threonine kinase activity"/>
    <property type="evidence" value="ECO:0007669"/>
    <property type="project" value="UniProtKB-KW"/>
</dbReference>
<feature type="domain" description="PASTA" evidence="17">
    <location>
        <begin position="419"/>
        <end position="485"/>
    </location>
</feature>
<evidence type="ECO:0000256" key="14">
    <source>
        <dbReference type="SAM" id="MobiDB-lite"/>
    </source>
</evidence>
<evidence type="ECO:0000256" key="12">
    <source>
        <dbReference type="ARBA" id="ARBA00070041"/>
    </source>
</evidence>
<dbReference type="InterPro" id="IPR011009">
    <property type="entry name" value="Kinase-like_dom_sf"/>
</dbReference>
<keyword evidence="6 18" id="KW-0418">Kinase</keyword>
<dbReference type="Gene3D" id="3.30.200.20">
    <property type="entry name" value="Phosphorylase Kinase, domain 1"/>
    <property type="match status" value="1"/>
</dbReference>
<evidence type="ECO:0000256" key="4">
    <source>
        <dbReference type="ARBA" id="ARBA00022679"/>
    </source>
</evidence>
<dbReference type="NCBIfam" id="NF033483">
    <property type="entry name" value="PknB_PASTA_kin"/>
    <property type="match status" value="1"/>
</dbReference>
<dbReference type="Gene3D" id="2.60.40.2560">
    <property type="match status" value="1"/>
</dbReference>
<dbReference type="Gene3D" id="3.30.10.20">
    <property type="match status" value="3"/>
</dbReference>
<evidence type="ECO:0000256" key="15">
    <source>
        <dbReference type="SAM" id="Phobius"/>
    </source>
</evidence>
<reference evidence="19" key="1">
    <citation type="submission" date="2016-10" db="EMBL/GenBank/DDBJ databases">
        <authorList>
            <person name="Varghese N."/>
            <person name="Submissions S."/>
        </authorList>
    </citation>
    <scope>NUCLEOTIDE SEQUENCE [LARGE SCALE GENOMIC DNA]</scope>
    <source>
        <strain evidence="19">CGMCC 1.10369</strain>
    </source>
</reference>
<dbReference type="GO" id="GO:0007165">
    <property type="term" value="P:signal transduction"/>
    <property type="evidence" value="ECO:0007669"/>
    <property type="project" value="UniProtKB-ARBA"/>
</dbReference>
<dbReference type="PROSITE" id="PS00107">
    <property type="entry name" value="PROTEIN_KINASE_ATP"/>
    <property type="match status" value="1"/>
</dbReference>
<sequence>MIGKRINERYKLIRPVGGGGMADVYLAKDLILDRYVAVKMLKSQFSQDDEFIRRFHREAEAASSLSHEHIVSIYDVGEEEDLYFIVMEYIEGQTLKEYIQENGPLSVNETIRILKQIASAVSHAHTNRIVHRDVKPQNILMSVDGVAKVADFGIARAISEATITHTNSILGSVHYLSPEQARGGQVTYKSDLYSVGVIVYEMLTGSVPFKGDTAVSVALKHLQEPLPSVKDVNPDIPQSVENMITKLTAKNPIHRFESAEDLLLDLQTVLETYRLNEAPLSFDEDADKTKAIPVIPKSLNQPEEDTIVHNQPAVPPEEKKQKKKWKKWAAAGMILAAGLILFVIFVLPQILRVDEVVIPEVEGLPSEEAVSELEELNLEVNLQFREEENIPPDHVITVRPGEGTSVKIGSSVTLIVNEENQEIAMEDVLGMNRDDAEEILNDFSSVSVVMEETTEEEEGIVLDQDPSPGDEIIPEETDVVLTVSERAVFTLGNLYGMSRQEVLNTVGNEPYVMLSFDEVYDDSMQEGRVIEQEPSRGTELTERTSVTVTFSRGPEPVEEPVENESDSAENNNAEGEENNNADSNENNNNAENEENSVNEESSEEPISAEVPFLVEVPEAEEEEGGPYQIRISVIDSDNATPSEIYEEEITETTEYQVPFTLGPDETGYLILQVNGEEFEDSPYEYSYEELQEYN</sequence>
<dbReference type="GO" id="GO:0005524">
    <property type="term" value="F:ATP binding"/>
    <property type="evidence" value="ECO:0007669"/>
    <property type="project" value="UniProtKB-UniRule"/>
</dbReference>
<dbReference type="SMART" id="SM00740">
    <property type="entry name" value="PASTA"/>
    <property type="match status" value="3"/>
</dbReference>
<dbReference type="GO" id="GO:0009847">
    <property type="term" value="P:spore germination"/>
    <property type="evidence" value="ECO:0007669"/>
    <property type="project" value="UniProtKB-ARBA"/>
</dbReference>
<evidence type="ECO:0000256" key="10">
    <source>
        <dbReference type="ARBA" id="ARBA00048679"/>
    </source>
</evidence>
<name>A0A1H0A0V2_9BACI</name>
<dbReference type="PROSITE" id="PS50011">
    <property type="entry name" value="PROTEIN_KINASE_DOM"/>
    <property type="match status" value="1"/>
</dbReference>
<feature type="transmembrane region" description="Helical" evidence="15">
    <location>
        <begin position="328"/>
        <end position="351"/>
    </location>
</feature>
<dbReference type="FunFam" id="3.30.200.20:FF:000035">
    <property type="entry name" value="Serine/threonine protein kinase Stk1"/>
    <property type="match status" value="1"/>
</dbReference>
<keyword evidence="4" id="KW-0808">Transferase</keyword>
<evidence type="ECO:0000256" key="8">
    <source>
        <dbReference type="ARBA" id="ARBA00022968"/>
    </source>
</evidence>
<gene>
    <name evidence="18" type="ORF">SAMN04488053_101288</name>
</gene>
<dbReference type="STRING" id="745820.SAMN04488053_101288"/>
<dbReference type="SMART" id="SM00220">
    <property type="entry name" value="S_TKc"/>
    <property type="match status" value="1"/>
</dbReference>
<keyword evidence="15" id="KW-1133">Transmembrane helix</keyword>
<dbReference type="OrthoDB" id="9788659at2"/>
<proteinExistence type="predicted"/>
<dbReference type="PANTHER" id="PTHR43289">
    <property type="entry name" value="MITOGEN-ACTIVATED PROTEIN KINASE KINASE KINASE 20-RELATED"/>
    <property type="match status" value="1"/>
</dbReference>
<dbReference type="Pfam" id="PF00069">
    <property type="entry name" value="Pkinase"/>
    <property type="match status" value="1"/>
</dbReference>
<keyword evidence="7 13" id="KW-0067">ATP-binding</keyword>
<feature type="region of interest" description="Disordered" evidence="14">
    <location>
        <begin position="529"/>
        <end position="606"/>
    </location>
</feature>
<dbReference type="EMBL" id="FNIL01000001">
    <property type="protein sequence ID" value="SDN26346.1"/>
    <property type="molecule type" value="Genomic_DNA"/>
</dbReference>
<feature type="domain" description="PASTA" evidence="17">
    <location>
        <begin position="352"/>
        <end position="418"/>
    </location>
</feature>
<comment type="subcellular location">
    <subcellularLocation>
        <location evidence="11">Spore membrane</location>
        <topology evidence="11">Single-pass type II membrane protein</topology>
    </subcellularLocation>
</comment>
<comment type="catalytic activity">
    <reaction evidence="10">
        <text>L-seryl-[protein] + ATP = O-phospho-L-seryl-[protein] + ADP + H(+)</text>
        <dbReference type="Rhea" id="RHEA:17989"/>
        <dbReference type="Rhea" id="RHEA-COMP:9863"/>
        <dbReference type="Rhea" id="RHEA-COMP:11604"/>
        <dbReference type="ChEBI" id="CHEBI:15378"/>
        <dbReference type="ChEBI" id="CHEBI:29999"/>
        <dbReference type="ChEBI" id="CHEBI:30616"/>
        <dbReference type="ChEBI" id="CHEBI:83421"/>
        <dbReference type="ChEBI" id="CHEBI:456216"/>
        <dbReference type="EC" id="2.7.11.1"/>
    </reaction>
</comment>
<feature type="compositionally biased region" description="Acidic residues" evidence="14">
    <location>
        <begin position="556"/>
        <end position="567"/>
    </location>
</feature>
<keyword evidence="15" id="KW-0812">Transmembrane</keyword>
<evidence type="ECO:0000256" key="1">
    <source>
        <dbReference type="ARBA" id="ARBA00012513"/>
    </source>
</evidence>
<evidence type="ECO:0000256" key="13">
    <source>
        <dbReference type="PROSITE-ProRule" id="PRU10141"/>
    </source>
</evidence>
<evidence type="ECO:0000313" key="19">
    <source>
        <dbReference type="Proteomes" id="UP000198778"/>
    </source>
</evidence>
<feature type="binding site" evidence="13">
    <location>
        <position position="39"/>
    </location>
    <ligand>
        <name>ATP</name>
        <dbReference type="ChEBI" id="CHEBI:30616"/>
    </ligand>
</feature>
<dbReference type="InterPro" id="IPR005543">
    <property type="entry name" value="PASTA_dom"/>
</dbReference>
<dbReference type="PANTHER" id="PTHR43289:SF34">
    <property type="entry name" value="SERINE_THREONINE-PROTEIN KINASE YBDM-RELATED"/>
    <property type="match status" value="1"/>
</dbReference>
<feature type="domain" description="Protein kinase" evidence="16">
    <location>
        <begin position="10"/>
        <end position="270"/>
    </location>
</feature>
<dbReference type="FunFam" id="1.10.510.10:FF:000021">
    <property type="entry name" value="Serine/threonine protein kinase"/>
    <property type="match status" value="1"/>
</dbReference>
<evidence type="ECO:0000259" key="16">
    <source>
        <dbReference type="PROSITE" id="PS50011"/>
    </source>
</evidence>
<protein>
    <recommendedName>
        <fullName evidence="12">Serine/threonine-protein kinase PrkC</fullName>
        <ecNumber evidence="1">2.7.11.1</ecNumber>
    </recommendedName>
</protein>
<dbReference type="Proteomes" id="UP000198778">
    <property type="component" value="Unassembled WGS sequence"/>
</dbReference>
<organism evidence="18 19">
    <name type="scientific">Alkalicoccus daliensis</name>
    <dbReference type="NCBI Taxonomy" id="745820"/>
    <lineage>
        <taxon>Bacteria</taxon>
        <taxon>Bacillati</taxon>
        <taxon>Bacillota</taxon>
        <taxon>Bacilli</taxon>
        <taxon>Bacillales</taxon>
        <taxon>Bacillaceae</taxon>
        <taxon>Alkalicoccus</taxon>
    </lineage>
</organism>
<feature type="compositionally biased region" description="Basic and acidic residues" evidence="14">
    <location>
        <begin position="529"/>
        <end position="542"/>
    </location>
</feature>
<evidence type="ECO:0000256" key="2">
    <source>
        <dbReference type="ARBA" id="ARBA00022527"/>
    </source>
</evidence>
<evidence type="ECO:0000256" key="5">
    <source>
        <dbReference type="ARBA" id="ARBA00022741"/>
    </source>
</evidence>
<feature type="compositionally biased region" description="Acidic residues" evidence="14">
    <location>
        <begin position="591"/>
        <end position="603"/>
    </location>
</feature>
<dbReference type="Pfam" id="PF03793">
    <property type="entry name" value="PASTA"/>
    <property type="match status" value="3"/>
</dbReference>
<evidence type="ECO:0000256" key="7">
    <source>
        <dbReference type="ARBA" id="ARBA00022840"/>
    </source>
</evidence>
<evidence type="ECO:0000256" key="9">
    <source>
        <dbReference type="ARBA" id="ARBA00047899"/>
    </source>
</evidence>
<dbReference type="PROSITE" id="PS00108">
    <property type="entry name" value="PROTEIN_KINASE_ST"/>
    <property type="match status" value="1"/>
</dbReference>
<keyword evidence="3" id="KW-0309">Germination</keyword>
<evidence type="ECO:0000256" key="11">
    <source>
        <dbReference type="ARBA" id="ARBA00060432"/>
    </source>
</evidence>
<dbReference type="AlphaFoldDB" id="A0A1H0A0V2"/>
<dbReference type="InterPro" id="IPR008271">
    <property type="entry name" value="Ser/Thr_kinase_AS"/>
</dbReference>
<keyword evidence="15" id="KW-0472">Membrane</keyword>
<dbReference type="SUPFAM" id="SSF56112">
    <property type="entry name" value="Protein kinase-like (PK-like)"/>
    <property type="match status" value="1"/>
</dbReference>
<dbReference type="CDD" id="cd06577">
    <property type="entry name" value="PASTA_pknB"/>
    <property type="match status" value="3"/>
</dbReference>
<evidence type="ECO:0000259" key="17">
    <source>
        <dbReference type="PROSITE" id="PS51178"/>
    </source>
</evidence>
<evidence type="ECO:0000256" key="3">
    <source>
        <dbReference type="ARBA" id="ARBA00022544"/>
    </source>
</evidence>
<keyword evidence="19" id="KW-1185">Reference proteome</keyword>
<keyword evidence="2 18" id="KW-0723">Serine/threonine-protein kinase</keyword>
<evidence type="ECO:0000313" key="18">
    <source>
        <dbReference type="EMBL" id="SDN26346.1"/>
    </source>
</evidence>
<dbReference type="InterPro" id="IPR017441">
    <property type="entry name" value="Protein_kinase_ATP_BS"/>
</dbReference>
<evidence type="ECO:0000256" key="6">
    <source>
        <dbReference type="ARBA" id="ARBA00022777"/>
    </source>
</evidence>
<dbReference type="CDD" id="cd14014">
    <property type="entry name" value="STKc_PknB_like"/>
    <property type="match status" value="1"/>
</dbReference>
<dbReference type="PROSITE" id="PS51178">
    <property type="entry name" value="PASTA"/>
    <property type="match status" value="2"/>
</dbReference>
<dbReference type="GO" id="GO:0071224">
    <property type="term" value="P:cellular response to peptidoglycan"/>
    <property type="evidence" value="ECO:0007669"/>
    <property type="project" value="UniProtKB-ARBA"/>
</dbReference>
<feature type="compositionally biased region" description="Low complexity" evidence="14">
    <location>
        <begin position="580"/>
        <end position="590"/>
    </location>
</feature>
<keyword evidence="8" id="KW-0735">Signal-anchor</keyword>
<dbReference type="Gene3D" id="1.10.510.10">
    <property type="entry name" value="Transferase(Phosphotransferase) domain 1"/>
    <property type="match status" value="1"/>
</dbReference>
<dbReference type="InterPro" id="IPR000719">
    <property type="entry name" value="Prot_kinase_dom"/>
</dbReference>
<dbReference type="EC" id="2.7.11.1" evidence="1"/>